<gene>
    <name evidence="1" type="ORF">B5E88_07735</name>
</gene>
<proteinExistence type="predicted"/>
<dbReference type="AlphaFoldDB" id="A0A1Y4QXS6"/>
<dbReference type="EMBL" id="NFLC01000013">
    <property type="protein sequence ID" value="OUQ10079.1"/>
    <property type="molecule type" value="Genomic_DNA"/>
</dbReference>
<comment type="caution">
    <text evidence="1">The sequence shown here is derived from an EMBL/GenBank/DDBJ whole genome shotgun (WGS) entry which is preliminary data.</text>
</comment>
<dbReference type="Proteomes" id="UP000196074">
    <property type="component" value="Unassembled WGS sequence"/>
</dbReference>
<accession>A0A1Y4QXS6</accession>
<protein>
    <submittedName>
        <fullName evidence="1">Uncharacterized protein</fullName>
    </submittedName>
</protein>
<sequence>MEKRQLHIYNVPSHEYEQLKKLAERLNYPNLNQFLLSQFKTIIDNESLNYLHNEFADELLDLKELQKEINENMVKLQVTELGLKNQVDQYGQAIMLWLELLEYSMKNVR</sequence>
<name>A0A1Y4QXS6_9ENTE</name>
<evidence type="ECO:0000313" key="1">
    <source>
        <dbReference type="EMBL" id="OUQ10079.1"/>
    </source>
</evidence>
<reference evidence="2" key="1">
    <citation type="submission" date="2017-04" db="EMBL/GenBank/DDBJ databases">
        <title>Function of individual gut microbiota members based on whole genome sequencing of pure cultures obtained from chicken caecum.</title>
        <authorList>
            <person name="Medvecky M."/>
            <person name="Cejkova D."/>
            <person name="Polansky O."/>
            <person name="Karasova D."/>
            <person name="Kubasova T."/>
            <person name="Cizek A."/>
            <person name="Rychlik I."/>
        </authorList>
    </citation>
    <scope>NUCLEOTIDE SEQUENCE [LARGE SCALE GENOMIC DNA]</scope>
    <source>
        <strain evidence="2">An144</strain>
    </source>
</reference>
<dbReference type="RefSeq" id="WP_087215205.1">
    <property type="nucleotide sequence ID" value="NZ_CP144490.1"/>
</dbReference>
<evidence type="ECO:0000313" key="2">
    <source>
        <dbReference type="Proteomes" id="UP000196074"/>
    </source>
</evidence>
<organism evidence="1 2">
    <name type="scientific">Enterococcus cecorum</name>
    <dbReference type="NCBI Taxonomy" id="44008"/>
    <lineage>
        <taxon>Bacteria</taxon>
        <taxon>Bacillati</taxon>
        <taxon>Bacillota</taxon>
        <taxon>Bacilli</taxon>
        <taxon>Lactobacillales</taxon>
        <taxon>Enterococcaceae</taxon>
        <taxon>Enterococcus</taxon>
    </lineage>
</organism>